<feature type="compositionally biased region" description="Basic and acidic residues" evidence="1">
    <location>
        <begin position="404"/>
        <end position="419"/>
    </location>
</feature>
<gene>
    <name evidence="2" type="ORF">ASPCADRAFT_518940</name>
</gene>
<sequence length="644" mass="71669">MAALTKERERLAASANARPEKGSKLAREERPGQFSRHPIPQLQGPFEESIQEAIGTGKSNLVADIDAQSRRKNLLETPEYERLCGRKWRQRADERYHPLWKLVAQMSFGVYLLVEALAKSDVEVSKILQIHVDEMDGFLGRTSEDFHIIQIDVRTRTQYLSLPLKNLMIFDEMLEERSFRSSMIEYNDRIEHAIGRFATAIEDSLKDIQKGREASGALWTYLQQSAKKHSPLPAKVLAVYNAMLANVEGWNVTFSKLRRKGLALQSALLQLGLAIMEMQRRVGVASRKAAVSYTQSSMGISRERSLRQRLIEKGSFVSTPASSPNKPLPCAPNSLATAIFSKPTERYRLTQKSVPNLKAARENDKRNADIKPPGRAMSVNGAAGGPDSENFVLKLRRLSRARLRTKESASENPDADRPIARPSTAPSRASRARSISLEPLKSLHKNRKRENQRAQATMVAAQADWSTVSQTSVRRETMKSQLLQYFKSDRVIEAWEDAAQKEKKNNRQFSQVQKDGPWSKFCAESSTINAGGTLHLKTDMVESTSNRDIAWLQEDAGGMNTYSLKPKRDVDPRIHVLSVQFSRGQDGNAAGDPGSEADLVGAAPGESQSAITAYTALPSMPAPLGNREDLHHQTGSAGAFYDAM</sequence>
<dbReference type="AlphaFoldDB" id="A0A1R3R8F5"/>
<dbReference type="VEuPathDB" id="FungiDB:ASPCADRAFT_518940"/>
<dbReference type="OMA" id="YNDQIEH"/>
<proteinExistence type="predicted"/>
<evidence type="ECO:0000256" key="1">
    <source>
        <dbReference type="SAM" id="MobiDB-lite"/>
    </source>
</evidence>
<evidence type="ECO:0000313" key="3">
    <source>
        <dbReference type="Proteomes" id="UP000188318"/>
    </source>
</evidence>
<name>A0A1R3R8F5_ASPC5</name>
<feature type="region of interest" description="Disordered" evidence="1">
    <location>
        <begin position="403"/>
        <end position="451"/>
    </location>
</feature>
<accession>A0A1R3R8F5</accession>
<feature type="compositionally biased region" description="Basic and acidic residues" evidence="1">
    <location>
        <begin position="18"/>
        <end position="31"/>
    </location>
</feature>
<feature type="compositionally biased region" description="Basic and acidic residues" evidence="1">
    <location>
        <begin position="1"/>
        <end position="11"/>
    </location>
</feature>
<feature type="compositionally biased region" description="Basic and acidic residues" evidence="1">
    <location>
        <begin position="359"/>
        <end position="369"/>
    </location>
</feature>
<reference evidence="3" key="1">
    <citation type="journal article" date="2017" name="Genome Biol.">
        <title>Comparative genomics reveals high biological diversity and specific adaptations in the industrially and medically important fungal genus Aspergillus.</title>
        <authorList>
            <person name="de Vries R.P."/>
            <person name="Riley R."/>
            <person name="Wiebenga A."/>
            <person name="Aguilar-Osorio G."/>
            <person name="Amillis S."/>
            <person name="Uchima C.A."/>
            <person name="Anderluh G."/>
            <person name="Asadollahi M."/>
            <person name="Askin M."/>
            <person name="Barry K."/>
            <person name="Battaglia E."/>
            <person name="Bayram O."/>
            <person name="Benocci T."/>
            <person name="Braus-Stromeyer S.A."/>
            <person name="Caldana C."/>
            <person name="Canovas D."/>
            <person name="Cerqueira G.C."/>
            <person name="Chen F."/>
            <person name="Chen W."/>
            <person name="Choi C."/>
            <person name="Clum A."/>
            <person name="Dos Santos R.A."/>
            <person name="Damasio A.R."/>
            <person name="Diallinas G."/>
            <person name="Emri T."/>
            <person name="Fekete E."/>
            <person name="Flipphi M."/>
            <person name="Freyberg S."/>
            <person name="Gallo A."/>
            <person name="Gournas C."/>
            <person name="Habgood R."/>
            <person name="Hainaut M."/>
            <person name="Harispe M.L."/>
            <person name="Henrissat B."/>
            <person name="Hilden K.S."/>
            <person name="Hope R."/>
            <person name="Hossain A."/>
            <person name="Karabika E."/>
            <person name="Karaffa L."/>
            <person name="Karanyi Z."/>
            <person name="Krasevec N."/>
            <person name="Kuo A."/>
            <person name="Kusch H."/>
            <person name="LaButti K."/>
            <person name="Lagendijk E.L."/>
            <person name="Lapidus A."/>
            <person name="Levasseur A."/>
            <person name="Lindquist E."/>
            <person name="Lipzen A."/>
            <person name="Logrieco A.F."/>
            <person name="MacCabe A."/>
            <person name="Maekelae M.R."/>
            <person name="Malavazi I."/>
            <person name="Melin P."/>
            <person name="Meyer V."/>
            <person name="Mielnichuk N."/>
            <person name="Miskei M."/>
            <person name="Molnar A.P."/>
            <person name="Mule G."/>
            <person name="Ngan C.Y."/>
            <person name="Orejas M."/>
            <person name="Orosz E."/>
            <person name="Ouedraogo J.P."/>
            <person name="Overkamp K.M."/>
            <person name="Park H.-S."/>
            <person name="Perrone G."/>
            <person name="Piumi F."/>
            <person name="Punt P.J."/>
            <person name="Ram A.F."/>
            <person name="Ramon A."/>
            <person name="Rauscher S."/>
            <person name="Record E."/>
            <person name="Riano-Pachon D.M."/>
            <person name="Robert V."/>
            <person name="Roehrig J."/>
            <person name="Ruller R."/>
            <person name="Salamov A."/>
            <person name="Salih N.S."/>
            <person name="Samson R.A."/>
            <person name="Sandor E."/>
            <person name="Sanguinetti M."/>
            <person name="Schuetze T."/>
            <person name="Sepcic K."/>
            <person name="Shelest E."/>
            <person name="Sherlock G."/>
            <person name="Sophianopoulou V."/>
            <person name="Squina F.M."/>
            <person name="Sun H."/>
            <person name="Susca A."/>
            <person name="Todd R.B."/>
            <person name="Tsang A."/>
            <person name="Unkles S.E."/>
            <person name="van de Wiele N."/>
            <person name="van Rossen-Uffink D."/>
            <person name="Oliveira J.V."/>
            <person name="Vesth T.C."/>
            <person name="Visser J."/>
            <person name="Yu J.-H."/>
            <person name="Zhou M."/>
            <person name="Andersen M.R."/>
            <person name="Archer D.B."/>
            <person name="Baker S.E."/>
            <person name="Benoit I."/>
            <person name="Brakhage A.A."/>
            <person name="Braus G.H."/>
            <person name="Fischer R."/>
            <person name="Frisvad J.C."/>
            <person name="Goldman G.H."/>
            <person name="Houbraken J."/>
            <person name="Oakley B."/>
            <person name="Pocsi I."/>
            <person name="Scazzocchio C."/>
            <person name="Seiboth B."/>
            <person name="vanKuyk P.A."/>
            <person name="Wortman J."/>
            <person name="Dyer P.S."/>
            <person name="Grigoriev I.V."/>
        </authorList>
    </citation>
    <scope>NUCLEOTIDE SEQUENCE [LARGE SCALE GENOMIC DNA]</scope>
    <source>
        <strain evidence="3">ITEM 5010</strain>
    </source>
</reference>
<dbReference type="STRING" id="602072.A0A1R3R8F5"/>
<keyword evidence="3" id="KW-1185">Reference proteome</keyword>
<evidence type="ECO:0000313" key="2">
    <source>
        <dbReference type="EMBL" id="OOF90766.1"/>
    </source>
</evidence>
<dbReference type="EMBL" id="KV907514">
    <property type="protein sequence ID" value="OOF90766.1"/>
    <property type="molecule type" value="Genomic_DNA"/>
</dbReference>
<feature type="compositionally biased region" description="Low complexity" evidence="1">
    <location>
        <begin position="420"/>
        <end position="436"/>
    </location>
</feature>
<dbReference type="Proteomes" id="UP000188318">
    <property type="component" value="Unassembled WGS sequence"/>
</dbReference>
<feature type="region of interest" description="Disordered" evidence="1">
    <location>
        <begin position="1"/>
        <end position="42"/>
    </location>
</feature>
<feature type="region of interest" description="Disordered" evidence="1">
    <location>
        <begin position="354"/>
        <end position="388"/>
    </location>
</feature>
<protein>
    <submittedName>
        <fullName evidence="2">Uncharacterized protein</fullName>
    </submittedName>
</protein>
<dbReference type="OrthoDB" id="5389734at2759"/>
<organism evidence="2 3">
    <name type="scientific">Aspergillus carbonarius (strain ITEM 5010)</name>
    <dbReference type="NCBI Taxonomy" id="602072"/>
    <lineage>
        <taxon>Eukaryota</taxon>
        <taxon>Fungi</taxon>
        <taxon>Dikarya</taxon>
        <taxon>Ascomycota</taxon>
        <taxon>Pezizomycotina</taxon>
        <taxon>Eurotiomycetes</taxon>
        <taxon>Eurotiomycetidae</taxon>
        <taxon>Eurotiales</taxon>
        <taxon>Aspergillaceae</taxon>
        <taxon>Aspergillus</taxon>
        <taxon>Aspergillus subgen. Circumdati</taxon>
    </lineage>
</organism>